<dbReference type="GO" id="GO:1990923">
    <property type="term" value="C:PET complex"/>
    <property type="evidence" value="ECO:0007669"/>
    <property type="project" value="TreeGrafter"/>
</dbReference>
<evidence type="ECO:0000313" key="1">
    <source>
        <dbReference type="EMBL" id="NOV47182.1"/>
    </source>
</evidence>
<dbReference type="GO" id="GO:0003676">
    <property type="term" value="F:nucleic acid binding"/>
    <property type="evidence" value="ECO:0007669"/>
    <property type="project" value="InterPro"/>
</dbReference>
<keyword evidence="1" id="KW-0378">Hydrolase</keyword>
<organism evidence="1">
    <name type="scientific">Xenopsylla cheopis</name>
    <name type="common">Oriental rat flea</name>
    <name type="synonym">Pulex cheopis</name>
    <dbReference type="NCBI Taxonomy" id="163159"/>
    <lineage>
        <taxon>Eukaryota</taxon>
        <taxon>Metazoa</taxon>
        <taxon>Ecdysozoa</taxon>
        <taxon>Arthropoda</taxon>
        <taxon>Hexapoda</taxon>
        <taxon>Insecta</taxon>
        <taxon>Pterygota</taxon>
        <taxon>Neoptera</taxon>
        <taxon>Endopterygota</taxon>
        <taxon>Siphonaptera</taxon>
        <taxon>Pulicidae</taxon>
        <taxon>Xenopsyllinae</taxon>
        <taxon>Xenopsylla</taxon>
    </lineage>
</organism>
<sequence length="365" mass="41773">MDRHGIVPPSTLIDTTSTVDHLRSLTLKDIYKYVSSSQEIKEDEKPSYNSFMTAKPSLSNQGIKSIFDKLCIGDNIIVDSSHCEPLIGKILNFNRDRSAFRLKSPIRLVDGETVTCNPLVRYGHIKRISILSPSNESLSELQAISLSELVEIISLSTSYEMFREYTASYKDAIEDLQGLTFVGFMAENTDSRYQRLHILAMCSMTNIYFFDILSMGCIPKELRDILESDEIQKLTLDSHTLGDSLYQNYEVKIKGVFDLQIMHNYAVFLETGKQPSTYLTYNDLIEKYFKIPADLFYEKPIFSSFGCVRPLSDKFLKQMARNISFLQNLSIRLHDKILNPVFEASAKRANFNLAEMKKKEEESSE</sequence>
<name>A0A6M2DLS8_XENCH</name>
<dbReference type="PANTHER" id="PTHR46628:SF1">
    <property type="entry name" value="PIRNA BIOGENESIS PROTEIN EXD1"/>
    <property type="match status" value="1"/>
</dbReference>
<reference evidence="1" key="1">
    <citation type="submission" date="2020-03" db="EMBL/GenBank/DDBJ databases">
        <title>Transcriptomic Profiling of the Digestive Tract of the Rat Flea, Xenopsylla cheopis, Following Blood Feeding and Infection with Yersinia pestis.</title>
        <authorList>
            <person name="Bland D.M."/>
            <person name="Martens C.A."/>
            <person name="Virtaneva K."/>
            <person name="Kanakabandi K."/>
            <person name="Long D."/>
            <person name="Rosenke R."/>
            <person name="Saturday G.A."/>
            <person name="Hoyt F.H."/>
            <person name="Bruno D.P."/>
            <person name="Ribeiro J.M.C."/>
            <person name="Hinnebusch J."/>
        </authorList>
    </citation>
    <scope>NUCLEOTIDE SEQUENCE</scope>
</reference>
<dbReference type="InterPro" id="IPR012337">
    <property type="entry name" value="RNaseH-like_sf"/>
</dbReference>
<protein>
    <submittedName>
        <fullName evidence="1">Putative deddy 3'-5' exonuclease protein</fullName>
    </submittedName>
</protein>
<proteinExistence type="predicted"/>
<dbReference type="GO" id="GO:0004527">
    <property type="term" value="F:exonuclease activity"/>
    <property type="evidence" value="ECO:0007669"/>
    <property type="project" value="UniProtKB-KW"/>
</dbReference>
<dbReference type="Gene3D" id="3.30.420.10">
    <property type="entry name" value="Ribonuclease H-like superfamily/Ribonuclease H"/>
    <property type="match status" value="1"/>
</dbReference>
<dbReference type="SUPFAM" id="SSF53098">
    <property type="entry name" value="Ribonuclease H-like"/>
    <property type="match status" value="1"/>
</dbReference>
<dbReference type="InterPro" id="IPR036397">
    <property type="entry name" value="RNaseH_sf"/>
</dbReference>
<dbReference type="PANTHER" id="PTHR46628">
    <property type="entry name" value="PIRNA BIOGENESIS PROTEIN EXD1"/>
    <property type="match status" value="1"/>
</dbReference>
<dbReference type="EMBL" id="GIIL01003456">
    <property type="protein sequence ID" value="NOV47182.1"/>
    <property type="molecule type" value="Transcribed_RNA"/>
</dbReference>
<dbReference type="InterPro" id="IPR052144">
    <property type="entry name" value="piRNA_biogenesis_EXD1"/>
</dbReference>
<keyword evidence="1" id="KW-0540">Nuclease</keyword>
<accession>A0A6M2DLS8</accession>
<keyword evidence="1" id="KW-0269">Exonuclease</keyword>
<dbReference type="AlphaFoldDB" id="A0A6M2DLS8"/>
<dbReference type="GO" id="GO:0034587">
    <property type="term" value="P:piRNA processing"/>
    <property type="evidence" value="ECO:0007669"/>
    <property type="project" value="TreeGrafter"/>
</dbReference>